<dbReference type="AlphaFoldDB" id="A0A7L0NWN1"/>
<comment type="caution">
    <text evidence="5">The sequence shown here is derived from an EMBL/GenBank/DDBJ whole genome shotgun (WGS) entry which is preliminary data.</text>
</comment>
<dbReference type="GO" id="GO:0005930">
    <property type="term" value="C:axoneme"/>
    <property type="evidence" value="ECO:0007669"/>
    <property type="project" value="TreeGrafter"/>
</dbReference>
<dbReference type="InterPro" id="IPR023247">
    <property type="entry name" value="IC97/Dnai7-like"/>
</dbReference>
<evidence type="ECO:0000256" key="2">
    <source>
        <dbReference type="ARBA" id="ARBA00024414"/>
    </source>
</evidence>
<evidence type="ECO:0000256" key="1">
    <source>
        <dbReference type="ARBA" id="ARBA00024332"/>
    </source>
</evidence>
<accession>A0A7L0NWN1</accession>
<protein>
    <recommendedName>
        <fullName evidence="2">Dynein axonemal intermediate chain 7</fullName>
    </recommendedName>
</protein>
<dbReference type="Proteomes" id="UP000520463">
    <property type="component" value="Unassembled WGS sequence"/>
</dbReference>
<feature type="domain" description="IC97/Casc1 N-terminal" evidence="4">
    <location>
        <begin position="1"/>
        <end position="129"/>
    </location>
</feature>
<evidence type="ECO:0000256" key="3">
    <source>
        <dbReference type="SAM" id="MobiDB-lite"/>
    </source>
</evidence>
<gene>
    <name evidence="5" type="primary">Casc1</name>
    <name evidence="5" type="ORF">FORRUF_R07145</name>
</gene>
<proteinExistence type="inferred from homology"/>
<dbReference type="InterPro" id="IPR031826">
    <property type="entry name" value="IC97/Casc1_N"/>
</dbReference>
<dbReference type="GO" id="GO:0008017">
    <property type="term" value="F:microtubule binding"/>
    <property type="evidence" value="ECO:0007669"/>
    <property type="project" value="TreeGrafter"/>
</dbReference>
<dbReference type="PANTHER" id="PTHR20929:SF11">
    <property type="entry name" value="DYNEIN AXONEMAL INTERMEDIATE CHAIN 7"/>
    <property type="match status" value="1"/>
</dbReference>
<organism evidence="5 6">
    <name type="scientific">Formicarius rufipectus</name>
    <dbReference type="NCBI Taxonomy" id="1118560"/>
    <lineage>
        <taxon>Eukaryota</taxon>
        <taxon>Metazoa</taxon>
        <taxon>Chordata</taxon>
        <taxon>Craniata</taxon>
        <taxon>Vertebrata</taxon>
        <taxon>Euteleostomi</taxon>
        <taxon>Archelosauria</taxon>
        <taxon>Archosauria</taxon>
        <taxon>Dinosauria</taxon>
        <taxon>Saurischia</taxon>
        <taxon>Theropoda</taxon>
        <taxon>Coelurosauria</taxon>
        <taxon>Aves</taxon>
        <taxon>Neognathae</taxon>
        <taxon>Neoaves</taxon>
        <taxon>Telluraves</taxon>
        <taxon>Australaves</taxon>
        <taxon>Passeriformes</taxon>
        <taxon>Formicariidae</taxon>
        <taxon>Formicarius</taxon>
    </lineage>
</organism>
<evidence type="ECO:0000259" key="4">
    <source>
        <dbReference type="Pfam" id="PF15927"/>
    </source>
</evidence>
<dbReference type="OrthoDB" id="297923at2759"/>
<dbReference type="PRINTS" id="PR02043">
    <property type="entry name" value="CANCERSCCP1"/>
</dbReference>
<comment type="similarity">
    <text evidence="1">Belongs to the DNAI7 family.</text>
</comment>
<feature type="non-terminal residue" evidence="5">
    <location>
        <position position="1"/>
    </location>
</feature>
<name>A0A7L0NWN1_9PASS</name>
<reference evidence="5 6" key="1">
    <citation type="submission" date="2019-09" db="EMBL/GenBank/DDBJ databases">
        <title>Bird 10,000 Genomes (B10K) Project - Family phase.</title>
        <authorList>
            <person name="Zhang G."/>
        </authorList>
    </citation>
    <scope>NUCLEOTIDE SEQUENCE [LARGE SCALE GENOMIC DNA]</scope>
    <source>
        <strain evidence="5">B10K-DU-001-43</strain>
        <tissue evidence="5">Muscle</tissue>
    </source>
</reference>
<dbReference type="PANTHER" id="PTHR20929">
    <property type="entry name" value="LUNG ADENOMA SUSCEPTIBILITY 1-RELATED"/>
    <property type="match status" value="1"/>
</dbReference>
<dbReference type="EMBL" id="VXAU01005856">
    <property type="protein sequence ID" value="NXK98004.1"/>
    <property type="molecule type" value="Genomic_DNA"/>
</dbReference>
<sequence>ERYLSCDGTPDPTVLQELNTFMSLWREDHDEDVQLVMEKGAQVLNLIENLQLLLMDTPPNEMAGKAAAQYQESVLELQDLLQQKYNGATQHLLKTASMYEDSETGNMQAVIKDKNVTFCIWVNLKKKVRFKNHMFNEAQHGFDLPKSLALSSIAIRILHTRYDHKSAVSLKETSNNTEDVKDTGEETEKKSEILDRSSQGIWLVFMCSFAKVLMLNMEEEPRPKVVAAAAENVDLQQLVPVGGVFHIDALQVPPQVIEARDWSMVELLDVGLEVFPYSSEEAEDATESAIQITLSLPEDVVYFDSPLVAWWDPSGQQWRTDGISKIRYEGQEKSITFEMGAFHTVALLQDAHLNMPYKAWELQPAGLDEAFLRVTTFHATIQIQIKGHQCMLSSVAVEEKDVLSHITGKWMSPLTLRAALKRGGVNIFPADYSHNYVPVTRKVSATGNGFLLGFPTPFSLSFCPFLHADLQCRVSEHLEDSARDNWSLYMFNGQKAQKLKITETSEAFSKELEEDSEFHATLYHLLKDLASKGAMDRVEGASFLFSDVVYQLLLATRVLTYS</sequence>
<evidence type="ECO:0000313" key="6">
    <source>
        <dbReference type="Proteomes" id="UP000520463"/>
    </source>
</evidence>
<evidence type="ECO:0000313" key="5">
    <source>
        <dbReference type="EMBL" id="NXK98004.1"/>
    </source>
</evidence>
<dbReference type="GO" id="GO:0048487">
    <property type="term" value="F:beta-tubulin binding"/>
    <property type="evidence" value="ECO:0007669"/>
    <property type="project" value="TreeGrafter"/>
</dbReference>
<feature type="non-terminal residue" evidence="5">
    <location>
        <position position="562"/>
    </location>
</feature>
<feature type="region of interest" description="Disordered" evidence="3">
    <location>
        <begin position="171"/>
        <end position="191"/>
    </location>
</feature>
<feature type="compositionally biased region" description="Basic and acidic residues" evidence="3">
    <location>
        <begin position="178"/>
        <end position="191"/>
    </location>
</feature>
<dbReference type="Pfam" id="PF15927">
    <property type="entry name" value="Casc1_N"/>
    <property type="match status" value="1"/>
</dbReference>
<keyword evidence="6" id="KW-1185">Reference proteome</keyword>